<feature type="compositionally biased region" description="Low complexity" evidence="1">
    <location>
        <begin position="598"/>
        <end position="619"/>
    </location>
</feature>
<evidence type="ECO:0000313" key="3">
    <source>
        <dbReference type="Proteomes" id="UP000292702"/>
    </source>
</evidence>
<feature type="region of interest" description="Disordered" evidence="1">
    <location>
        <begin position="1"/>
        <end position="60"/>
    </location>
</feature>
<sequence>MATADSSSQNTPNSSATTSENGPVSDVTVSLEQVSLQEPEEPSSSSSNGENQDPPRRRLHVYPRPHILFLSKSPLVEAPDGMPVLKDWFGDWTDQQISSKKDPESAGATTGTRDRRFRRDADDGELPPRPAFRTTLSQPSQMGNFRHQSIRTTERDKDKETDKERERDIRDKEGAEKLRSLSDKYDRDRLALSSTTLRGKDRDSAPHLSGGSSGRLGQGQGTNGTRRTEARESTKRKPGESEDWRRGPETGRQARDDRPEPGRRDNRERPRSRSRIRREPSPPRRDRERDRDDRVRDRRGEDRDDDRRERDDYPRRDRDDFNRRDWGDRTRDRDDNFRDGRDRREYDRDLEEDPRRWRDDGKRDERIAARRDRDQRDRGWDRWEPGNDRDRERPDERDGRSKRTAGRDRRTGAEDGKEKEDRREREKEKEPAWMETYVPSSPGAGILGGQSAEGELDGIQAWKKGLKEKERKEKELEDPPESYKKSPEPTTESSSPSGQESGMDEIQLFKLMMKREAEKKDTEPTQNGKVDSPVLISSSLSAGAGSISSLTTAEPQGSAKLSSIGEPTTSSAVAGGMRTPNGSVLTETSKQPTAATNGPSLLSLISSSSPGQIQQAPSADPSGDLPQPAVSRFFPNLPALQAHSPNNDRSPIAPAIPSPESSFQPPQGSRLLAFASRAPGPAAPGVGGHLRTGNALDSSIGAHSTPGLPPSASVPVPSKTIGFDSPNFGAEYQHQSATRMTPSESAFASRSYSPFGQSSQNSFGYEETQDPRLGLGNEAVRRASGLAPSNQFSPSSEAGLQYQELGNVAPPNGSGFDLSGNPAGGNYATGKGSRFAKFFDAKPREPQVPVGARRTSVGAGFVSTSPRPGQRQDPIALNGMGGANPENRTMEDIFAMLQNSAQNHRMSPQIGQPSRNGGAQFNPGHAELQALQLQQLQQQQYAHNRLESLYDSRLDDRNFVPDGMVPGLRPAPRPRSREPSGALFNEHLDDPIQFSLQQRMQQQPRNLEQMYSGPMYNHQPAQQAPGRNASIHLQQAQFRGGPSPLQGSIPNPGNRLPPGLANLGGRPPHDPSQFINAPMGVPGGLHGGISPSGPAQQGFGNFGGGNLGFAGAPQSRGPIPGPHLQNQMALNQMAGLGPNNNLDARGQNQAQFLGMGGVGGLGGNMRGGNFNPQHGPGGQMQNPHLAALRQQQQHLPPHLVQQMLSPHLQQQQGIPGGSAQGAQDLMALLMGNHRD</sequence>
<feature type="compositionally biased region" description="Low complexity" evidence="1">
    <location>
        <begin position="650"/>
        <end position="662"/>
    </location>
</feature>
<feature type="compositionally biased region" description="Basic and acidic residues" evidence="1">
    <location>
        <begin position="152"/>
        <end position="190"/>
    </location>
</feature>
<feature type="compositionally biased region" description="Low complexity" evidence="1">
    <location>
        <begin position="535"/>
        <end position="553"/>
    </location>
</feature>
<feature type="region of interest" description="Disordered" evidence="1">
    <location>
        <begin position="1038"/>
        <end position="1104"/>
    </location>
</feature>
<dbReference type="AlphaFoldDB" id="A0A4R0R9L6"/>
<reference evidence="2 3" key="1">
    <citation type="submission" date="2018-11" db="EMBL/GenBank/DDBJ databases">
        <title>Genome assembly of Steccherinum ochraceum LE-BIN_3174, the white-rot fungus of the Steccherinaceae family (The Residual Polyporoid clade, Polyporales, Basidiomycota).</title>
        <authorList>
            <person name="Fedorova T.V."/>
            <person name="Glazunova O.A."/>
            <person name="Landesman E.O."/>
            <person name="Moiseenko K.V."/>
            <person name="Psurtseva N.V."/>
            <person name="Savinova O.S."/>
            <person name="Shakhova N.V."/>
            <person name="Tyazhelova T.V."/>
            <person name="Vasina D.V."/>
        </authorList>
    </citation>
    <scope>NUCLEOTIDE SEQUENCE [LARGE SCALE GENOMIC DNA]</scope>
    <source>
        <strain evidence="2 3">LE-BIN_3174</strain>
    </source>
</reference>
<feature type="compositionally biased region" description="Polar residues" evidence="1">
    <location>
        <begin position="580"/>
        <end position="597"/>
    </location>
</feature>
<evidence type="ECO:0000313" key="2">
    <source>
        <dbReference type="EMBL" id="TCD63396.1"/>
    </source>
</evidence>
<feature type="region of interest" description="Disordered" evidence="1">
    <location>
        <begin position="94"/>
        <end position="771"/>
    </location>
</feature>
<feature type="compositionally biased region" description="Basic and acidic residues" evidence="1">
    <location>
        <begin position="226"/>
        <end position="432"/>
    </location>
</feature>
<evidence type="ECO:0000256" key="1">
    <source>
        <dbReference type="SAM" id="MobiDB-lite"/>
    </source>
</evidence>
<comment type="caution">
    <text evidence="2">The sequence shown here is derived from an EMBL/GenBank/DDBJ whole genome shotgun (WGS) entry which is preliminary data.</text>
</comment>
<organism evidence="2 3">
    <name type="scientific">Steccherinum ochraceum</name>
    <dbReference type="NCBI Taxonomy" id="92696"/>
    <lineage>
        <taxon>Eukaryota</taxon>
        <taxon>Fungi</taxon>
        <taxon>Dikarya</taxon>
        <taxon>Basidiomycota</taxon>
        <taxon>Agaricomycotina</taxon>
        <taxon>Agaricomycetes</taxon>
        <taxon>Polyporales</taxon>
        <taxon>Steccherinaceae</taxon>
        <taxon>Steccherinum</taxon>
    </lineage>
</organism>
<feature type="region of interest" description="Disordered" evidence="1">
    <location>
        <begin position="1163"/>
        <end position="1182"/>
    </location>
</feature>
<dbReference type="EMBL" id="RWJN01000301">
    <property type="protein sequence ID" value="TCD63396.1"/>
    <property type="molecule type" value="Genomic_DNA"/>
</dbReference>
<feature type="compositionally biased region" description="Polar residues" evidence="1">
    <location>
        <begin position="1"/>
        <end position="22"/>
    </location>
</feature>
<feature type="compositionally biased region" description="Basic and acidic residues" evidence="1">
    <location>
        <begin position="112"/>
        <end position="121"/>
    </location>
</feature>
<feature type="compositionally biased region" description="Polar residues" evidence="1">
    <location>
        <begin position="733"/>
        <end position="763"/>
    </location>
</feature>
<keyword evidence="3" id="KW-1185">Reference proteome</keyword>
<feature type="compositionally biased region" description="Low complexity" evidence="1">
    <location>
        <begin position="488"/>
        <end position="501"/>
    </location>
</feature>
<name>A0A4R0R9L6_9APHY</name>
<feature type="compositionally biased region" description="Gly residues" evidence="1">
    <location>
        <begin position="211"/>
        <end position="222"/>
    </location>
</feature>
<feature type="region of interest" description="Disordered" evidence="1">
    <location>
        <begin position="858"/>
        <end position="877"/>
    </location>
</feature>
<dbReference type="STRING" id="92696.A0A4R0R9L6"/>
<feature type="compositionally biased region" description="Low complexity" evidence="1">
    <location>
        <begin position="30"/>
        <end position="47"/>
    </location>
</feature>
<proteinExistence type="predicted"/>
<gene>
    <name evidence="2" type="ORF">EIP91_005604</name>
</gene>
<feature type="compositionally biased region" description="Polar residues" evidence="1">
    <location>
        <begin position="134"/>
        <end position="151"/>
    </location>
</feature>
<protein>
    <submittedName>
        <fullName evidence="2">Uncharacterized protein</fullName>
    </submittedName>
</protein>
<feature type="compositionally biased region" description="Polar residues" evidence="1">
    <location>
        <begin position="559"/>
        <end position="572"/>
    </location>
</feature>
<feature type="region of interest" description="Disordered" evidence="1">
    <location>
        <begin position="805"/>
        <end position="827"/>
    </location>
</feature>
<feature type="compositionally biased region" description="Basic and acidic residues" evidence="1">
    <location>
        <begin position="465"/>
        <end position="487"/>
    </location>
</feature>
<dbReference type="OrthoDB" id="2504266at2759"/>
<feature type="compositionally biased region" description="Basic and acidic residues" evidence="1">
    <location>
        <begin position="513"/>
        <end position="523"/>
    </location>
</feature>
<feature type="region of interest" description="Disordered" evidence="1">
    <location>
        <begin position="956"/>
        <end position="984"/>
    </location>
</feature>
<dbReference type="Proteomes" id="UP000292702">
    <property type="component" value="Unassembled WGS sequence"/>
</dbReference>
<accession>A0A4R0R9L6</accession>